<protein>
    <submittedName>
        <fullName evidence="1">Uncharacterized protein</fullName>
    </submittedName>
</protein>
<proteinExistence type="predicted"/>
<dbReference type="Proteomes" id="UP000499080">
    <property type="component" value="Unassembled WGS sequence"/>
</dbReference>
<accession>A0A4Y2ACE3</accession>
<organism evidence="1 2">
    <name type="scientific">Araneus ventricosus</name>
    <name type="common">Orbweaver spider</name>
    <name type="synonym">Epeira ventricosa</name>
    <dbReference type="NCBI Taxonomy" id="182803"/>
    <lineage>
        <taxon>Eukaryota</taxon>
        <taxon>Metazoa</taxon>
        <taxon>Ecdysozoa</taxon>
        <taxon>Arthropoda</taxon>
        <taxon>Chelicerata</taxon>
        <taxon>Arachnida</taxon>
        <taxon>Araneae</taxon>
        <taxon>Araneomorphae</taxon>
        <taxon>Entelegynae</taxon>
        <taxon>Araneoidea</taxon>
        <taxon>Araneidae</taxon>
        <taxon>Araneus</taxon>
    </lineage>
</organism>
<name>A0A4Y2ACE3_ARAVE</name>
<evidence type="ECO:0000313" key="2">
    <source>
        <dbReference type="Proteomes" id="UP000499080"/>
    </source>
</evidence>
<reference evidence="1 2" key="1">
    <citation type="journal article" date="2019" name="Sci. Rep.">
        <title>Orb-weaving spider Araneus ventricosus genome elucidates the spidroin gene catalogue.</title>
        <authorList>
            <person name="Kono N."/>
            <person name="Nakamura H."/>
            <person name="Ohtoshi R."/>
            <person name="Moran D.A.P."/>
            <person name="Shinohara A."/>
            <person name="Yoshida Y."/>
            <person name="Fujiwara M."/>
            <person name="Mori M."/>
            <person name="Tomita M."/>
            <person name="Arakawa K."/>
        </authorList>
    </citation>
    <scope>NUCLEOTIDE SEQUENCE [LARGE SCALE GENOMIC DNA]</scope>
</reference>
<sequence length="159" mass="18532">MINGRYCQNGNYRLTSSGHPARPPCLPYAGGAREGWREGQNEREGCSRFESRINHKICLEDEPVVVKSDFESQTPSRWGDMEVWSVKCWLRHYLPIPNKLQEVIQCYRKQIKQWNDACSTYDLTCNKPRYTVDLQWNRVPNLEPSSSEATRPPWPLLTS</sequence>
<keyword evidence="2" id="KW-1185">Reference proteome</keyword>
<dbReference type="EMBL" id="BGPR01000012">
    <property type="protein sequence ID" value="GBL77472.1"/>
    <property type="molecule type" value="Genomic_DNA"/>
</dbReference>
<gene>
    <name evidence="1" type="ORF">AVEN_41857_1</name>
</gene>
<evidence type="ECO:0000313" key="1">
    <source>
        <dbReference type="EMBL" id="GBL77472.1"/>
    </source>
</evidence>
<comment type="caution">
    <text evidence="1">The sequence shown here is derived from an EMBL/GenBank/DDBJ whole genome shotgun (WGS) entry which is preliminary data.</text>
</comment>
<dbReference type="AlphaFoldDB" id="A0A4Y2ACE3"/>